<evidence type="ECO:0000313" key="2">
    <source>
        <dbReference type="Proteomes" id="UP000789405"/>
    </source>
</evidence>
<protein>
    <submittedName>
        <fullName evidence="1">10547_t:CDS:1</fullName>
    </submittedName>
</protein>
<reference evidence="1" key="1">
    <citation type="submission" date="2021-06" db="EMBL/GenBank/DDBJ databases">
        <authorList>
            <person name="Kallberg Y."/>
            <person name="Tangrot J."/>
            <person name="Rosling A."/>
        </authorList>
    </citation>
    <scope>NUCLEOTIDE SEQUENCE</scope>
    <source>
        <strain evidence="1">MA453B</strain>
    </source>
</reference>
<accession>A0A9N9NPA0</accession>
<sequence>MSDPISDVILNIPKILIQTDGKNIFQTVHEKIDFRIIHRSKKSSSVQELSKYNNNNPTG</sequence>
<evidence type="ECO:0000313" key="1">
    <source>
        <dbReference type="EMBL" id="CAG8748403.1"/>
    </source>
</evidence>
<dbReference type="AlphaFoldDB" id="A0A9N9NPA0"/>
<name>A0A9N9NPA0_9GLOM</name>
<feature type="non-terminal residue" evidence="1">
    <location>
        <position position="59"/>
    </location>
</feature>
<gene>
    <name evidence="1" type="ORF">DERYTH_LOCUS16650</name>
</gene>
<proteinExistence type="predicted"/>
<keyword evidence="2" id="KW-1185">Reference proteome</keyword>
<dbReference type="EMBL" id="CAJVPY010014792">
    <property type="protein sequence ID" value="CAG8748403.1"/>
    <property type="molecule type" value="Genomic_DNA"/>
</dbReference>
<organism evidence="1 2">
    <name type="scientific">Dentiscutata erythropus</name>
    <dbReference type="NCBI Taxonomy" id="1348616"/>
    <lineage>
        <taxon>Eukaryota</taxon>
        <taxon>Fungi</taxon>
        <taxon>Fungi incertae sedis</taxon>
        <taxon>Mucoromycota</taxon>
        <taxon>Glomeromycotina</taxon>
        <taxon>Glomeromycetes</taxon>
        <taxon>Diversisporales</taxon>
        <taxon>Gigasporaceae</taxon>
        <taxon>Dentiscutata</taxon>
    </lineage>
</organism>
<dbReference type="Proteomes" id="UP000789405">
    <property type="component" value="Unassembled WGS sequence"/>
</dbReference>
<comment type="caution">
    <text evidence="1">The sequence shown here is derived from an EMBL/GenBank/DDBJ whole genome shotgun (WGS) entry which is preliminary data.</text>
</comment>